<dbReference type="EMBL" id="JAVRRT010000010">
    <property type="protein sequence ID" value="KAK5168196.1"/>
    <property type="molecule type" value="Genomic_DNA"/>
</dbReference>
<keyword evidence="2" id="KW-1185">Reference proteome</keyword>
<name>A0AAV9P9W1_9PEZI</name>
<dbReference type="InterPro" id="IPR024222">
    <property type="entry name" value="Ten1_fungal"/>
</dbReference>
<evidence type="ECO:0000313" key="2">
    <source>
        <dbReference type="Proteomes" id="UP001337655"/>
    </source>
</evidence>
<accession>A0AAV9P9W1</accession>
<dbReference type="GO" id="GO:1990879">
    <property type="term" value="C:CST complex"/>
    <property type="evidence" value="ECO:0007669"/>
    <property type="project" value="InterPro"/>
</dbReference>
<dbReference type="Pfam" id="PF12658">
    <property type="entry name" value="Ten1"/>
    <property type="match status" value="1"/>
</dbReference>
<organism evidence="1 2">
    <name type="scientific">Saxophila tyrrhenica</name>
    <dbReference type="NCBI Taxonomy" id="1690608"/>
    <lineage>
        <taxon>Eukaryota</taxon>
        <taxon>Fungi</taxon>
        <taxon>Dikarya</taxon>
        <taxon>Ascomycota</taxon>
        <taxon>Pezizomycotina</taxon>
        <taxon>Dothideomycetes</taxon>
        <taxon>Dothideomycetidae</taxon>
        <taxon>Mycosphaerellales</taxon>
        <taxon>Extremaceae</taxon>
        <taxon>Saxophila</taxon>
    </lineage>
</organism>
<comment type="caution">
    <text evidence="1">The sequence shown here is derived from an EMBL/GenBank/DDBJ whole genome shotgun (WGS) entry which is preliminary data.</text>
</comment>
<reference evidence="1 2" key="1">
    <citation type="submission" date="2023-08" db="EMBL/GenBank/DDBJ databases">
        <title>Black Yeasts Isolated from many extreme environments.</title>
        <authorList>
            <person name="Coleine C."/>
            <person name="Stajich J.E."/>
            <person name="Selbmann L."/>
        </authorList>
    </citation>
    <scope>NUCLEOTIDE SEQUENCE [LARGE SCALE GENOMIC DNA]</scope>
    <source>
        <strain evidence="1 2">CCFEE 5935</strain>
    </source>
</reference>
<dbReference type="GO" id="GO:0016233">
    <property type="term" value="P:telomere capping"/>
    <property type="evidence" value="ECO:0007669"/>
    <property type="project" value="InterPro"/>
</dbReference>
<dbReference type="Gene3D" id="2.40.50.140">
    <property type="entry name" value="Nucleic acid-binding proteins"/>
    <property type="match status" value="1"/>
</dbReference>
<dbReference type="GO" id="GO:0043047">
    <property type="term" value="F:single-stranded telomeric DNA binding"/>
    <property type="evidence" value="ECO:0007669"/>
    <property type="project" value="InterPro"/>
</dbReference>
<evidence type="ECO:0000313" key="1">
    <source>
        <dbReference type="EMBL" id="KAK5168196.1"/>
    </source>
</evidence>
<dbReference type="Proteomes" id="UP001337655">
    <property type="component" value="Unassembled WGS sequence"/>
</dbReference>
<sequence>MASGTKVRFLGCVHAYYGEKGQLLLRNHYPATAPETPTALVNIDSVLSDGQNDFLQVGAWLNVVGNVRELSKSIAMTADEDPWKVSRRTEATVVDATMIWSAGAIKLERYQTAAQRYQKPLGTG</sequence>
<dbReference type="AlphaFoldDB" id="A0AAV9P9W1"/>
<dbReference type="GeneID" id="89928104"/>
<protein>
    <submittedName>
        <fullName evidence="1">Uncharacterized protein</fullName>
    </submittedName>
</protein>
<proteinExistence type="predicted"/>
<dbReference type="RefSeq" id="XP_064657806.1">
    <property type="nucleotide sequence ID" value="XM_064804005.1"/>
</dbReference>
<gene>
    <name evidence="1" type="ORF">LTR77_006765</name>
</gene>
<dbReference type="InterPro" id="IPR012340">
    <property type="entry name" value="NA-bd_OB-fold"/>
</dbReference>